<dbReference type="Proteomes" id="UP000276133">
    <property type="component" value="Unassembled WGS sequence"/>
</dbReference>
<evidence type="ECO:0000313" key="1">
    <source>
        <dbReference type="EMBL" id="RNA40517.1"/>
    </source>
</evidence>
<protein>
    <submittedName>
        <fullName evidence="1">Uncharacterized protein</fullName>
    </submittedName>
</protein>
<keyword evidence="2" id="KW-1185">Reference proteome</keyword>
<dbReference type="AlphaFoldDB" id="A0A3M7SXU1"/>
<reference evidence="1 2" key="1">
    <citation type="journal article" date="2018" name="Sci. Rep.">
        <title>Genomic signatures of local adaptation to the degree of environmental predictability in rotifers.</title>
        <authorList>
            <person name="Franch-Gras L."/>
            <person name="Hahn C."/>
            <person name="Garcia-Roger E.M."/>
            <person name="Carmona M.J."/>
            <person name="Serra M."/>
            <person name="Gomez A."/>
        </authorList>
    </citation>
    <scope>NUCLEOTIDE SEQUENCE [LARGE SCALE GENOMIC DNA]</scope>
    <source>
        <strain evidence="1">HYR1</strain>
    </source>
</reference>
<sequence>MGVTARLLRNKPCIKKFKCSKFSIHTNNHLGNKNLFFFIGVLQVLQIISIDKAASFGLCLLDVGVGNRFQIGTGLVNRFEDGTGLGNRFENGTGLVNRFEDGTGLVNRFEDGNGLKVKK</sequence>
<gene>
    <name evidence="1" type="ORF">BpHYR1_018033</name>
</gene>
<accession>A0A3M7SXU1</accession>
<evidence type="ECO:0000313" key="2">
    <source>
        <dbReference type="Proteomes" id="UP000276133"/>
    </source>
</evidence>
<dbReference type="EMBL" id="REGN01000638">
    <property type="protein sequence ID" value="RNA40517.1"/>
    <property type="molecule type" value="Genomic_DNA"/>
</dbReference>
<comment type="caution">
    <text evidence="1">The sequence shown here is derived from an EMBL/GenBank/DDBJ whole genome shotgun (WGS) entry which is preliminary data.</text>
</comment>
<name>A0A3M7SXU1_BRAPC</name>
<organism evidence="1 2">
    <name type="scientific">Brachionus plicatilis</name>
    <name type="common">Marine rotifer</name>
    <name type="synonym">Brachionus muelleri</name>
    <dbReference type="NCBI Taxonomy" id="10195"/>
    <lineage>
        <taxon>Eukaryota</taxon>
        <taxon>Metazoa</taxon>
        <taxon>Spiralia</taxon>
        <taxon>Gnathifera</taxon>
        <taxon>Rotifera</taxon>
        <taxon>Eurotatoria</taxon>
        <taxon>Monogononta</taxon>
        <taxon>Pseudotrocha</taxon>
        <taxon>Ploima</taxon>
        <taxon>Brachionidae</taxon>
        <taxon>Brachionus</taxon>
    </lineage>
</organism>
<proteinExistence type="predicted"/>